<evidence type="ECO:0000313" key="4">
    <source>
        <dbReference type="Proteomes" id="UP000091820"/>
    </source>
</evidence>
<dbReference type="EnsemblMetazoa" id="GBRI007649-RA">
    <property type="protein sequence ID" value="GBRI007649-PA"/>
    <property type="gene ID" value="GBRI007649"/>
</dbReference>
<accession>A0A1A9W665</accession>
<dbReference type="VEuPathDB" id="VectorBase:GBRI007649"/>
<keyword evidence="1" id="KW-1133">Transmembrane helix</keyword>
<reference evidence="3" key="2">
    <citation type="submission" date="2020-05" db="UniProtKB">
        <authorList>
            <consortium name="EnsemblMetazoa"/>
        </authorList>
    </citation>
    <scope>IDENTIFICATION</scope>
    <source>
        <strain evidence="3">IAEA</strain>
    </source>
</reference>
<keyword evidence="2" id="KW-0732">Signal</keyword>
<keyword evidence="4" id="KW-1185">Reference proteome</keyword>
<evidence type="ECO:0000256" key="1">
    <source>
        <dbReference type="SAM" id="Phobius"/>
    </source>
</evidence>
<sequence length="191" mass="20095">MLFWLHSSLYLAICLSLASTQSLDNNGKTNVIMKGLGAETVTSADTVNPNARTFGSFGGGGGGGGGLLGGSLIGRLVGALFRPTGGEANYYRPPLPYPGYPSYGAYPPPYGGYQGYQGYPGYGPGPFYADSCVCKRSERCKRPFLRCNEFVIVCISGGVGVVPVGVRGLVAFKGEGFRKLQGFTINAIPRK</sequence>
<evidence type="ECO:0000313" key="3">
    <source>
        <dbReference type="EnsemblMetazoa" id="GBRI007649-PA"/>
    </source>
</evidence>
<proteinExistence type="predicted"/>
<protein>
    <submittedName>
        <fullName evidence="3">Uncharacterized protein</fullName>
    </submittedName>
</protein>
<feature type="transmembrane region" description="Helical" evidence="1">
    <location>
        <begin position="150"/>
        <end position="170"/>
    </location>
</feature>
<feature type="signal peptide" evidence="2">
    <location>
        <begin position="1"/>
        <end position="20"/>
    </location>
</feature>
<keyword evidence="1" id="KW-0472">Membrane</keyword>
<organism evidence="3 4">
    <name type="scientific">Glossina brevipalpis</name>
    <dbReference type="NCBI Taxonomy" id="37001"/>
    <lineage>
        <taxon>Eukaryota</taxon>
        <taxon>Metazoa</taxon>
        <taxon>Ecdysozoa</taxon>
        <taxon>Arthropoda</taxon>
        <taxon>Hexapoda</taxon>
        <taxon>Insecta</taxon>
        <taxon>Pterygota</taxon>
        <taxon>Neoptera</taxon>
        <taxon>Endopterygota</taxon>
        <taxon>Diptera</taxon>
        <taxon>Brachycera</taxon>
        <taxon>Muscomorpha</taxon>
        <taxon>Hippoboscoidea</taxon>
        <taxon>Glossinidae</taxon>
        <taxon>Glossina</taxon>
    </lineage>
</organism>
<dbReference type="Proteomes" id="UP000091820">
    <property type="component" value="Unassembled WGS sequence"/>
</dbReference>
<reference evidence="4" key="1">
    <citation type="submission" date="2014-03" db="EMBL/GenBank/DDBJ databases">
        <authorList>
            <person name="Aksoy S."/>
            <person name="Warren W."/>
            <person name="Wilson R.K."/>
        </authorList>
    </citation>
    <scope>NUCLEOTIDE SEQUENCE [LARGE SCALE GENOMIC DNA]</scope>
    <source>
        <strain evidence="4">IAEA</strain>
    </source>
</reference>
<dbReference type="AlphaFoldDB" id="A0A1A9W665"/>
<keyword evidence="1" id="KW-0812">Transmembrane</keyword>
<name>A0A1A9W665_9MUSC</name>
<feature type="chain" id="PRO_5008400020" evidence="2">
    <location>
        <begin position="21"/>
        <end position="191"/>
    </location>
</feature>
<evidence type="ECO:0000256" key="2">
    <source>
        <dbReference type="SAM" id="SignalP"/>
    </source>
</evidence>